<evidence type="ECO:0000256" key="1">
    <source>
        <dbReference type="SAM" id="MobiDB-lite"/>
    </source>
</evidence>
<keyword evidence="2" id="KW-0732">Signal</keyword>
<feature type="compositionally biased region" description="Low complexity" evidence="1">
    <location>
        <begin position="373"/>
        <end position="389"/>
    </location>
</feature>
<dbReference type="EMBL" id="LR778175">
    <property type="protein sequence ID" value="CAB1277419.1"/>
    <property type="molecule type" value="Genomic_DNA"/>
</dbReference>
<feature type="region of interest" description="Disordered" evidence="1">
    <location>
        <begin position="351"/>
        <end position="389"/>
    </location>
</feature>
<protein>
    <submittedName>
        <fullName evidence="3">Uncharacterized protein</fullName>
    </submittedName>
</protein>
<keyword evidence="4" id="KW-1185">Reference proteome</keyword>
<feature type="signal peptide" evidence="2">
    <location>
        <begin position="1"/>
        <end position="19"/>
    </location>
</feature>
<evidence type="ECO:0000313" key="3">
    <source>
        <dbReference type="EMBL" id="CAB1277419.1"/>
    </source>
</evidence>
<dbReference type="Proteomes" id="UP000516072">
    <property type="component" value="Chromosome"/>
</dbReference>
<feature type="compositionally biased region" description="Pro residues" evidence="1">
    <location>
        <begin position="358"/>
        <end position="372"/>
    </location>
</feature>
<reference evidence="3 4" key="1">
    <citation type="submission" date="2020-03" db="EMBL/GenBank/DDBJ databases">
        <authorList>
            <person name="Picone N."/>
        </authorList>
    </citation>
    <scope>NUCLEOTIDE SEQUENCE [LARGE SCALE GENOMIC DNA]</scope>
    <source>
        <strain evidence="3">NSCAC1</strain>
    </source>
</reference>
<accession>A0A7G1QBH2</accession>
<organism evidence="3 4">
    <name type="scientific">Candidatus Nitrosacidococcus tergens</name>
    <dbReference type="NCBI Taxonomy" id="553981"/>
    <lineage>
        <taxon>Bacteria</taxon>
        <taxon>Pseudomonadati</taxon>
        <taxon>Pseudomonadota</taxon>
        <taxon>Gammaproteobacteria</taxon>
        <taxon>Chromatiales</taxon>
        <taxon>Chromatiaceae</taxon>
        <taxon>Candidatus Nitrosacidococcus</taxon>
    </lineage>
</organism>
<sequence>MKRILIFFSFIFAINISHAAAIAPESGKWWNPQNPNISYSIEAQDNTLSIVTFTYDDQGNPEWYSGFGQVAADGSTAIDLFKSEGGSCIGCSYVTPTQSDSGTEILLSFTDSGHGNLSIDDQLITIERFNFSQKSSEERILGNWVVSAPFVGRKDGSTGYSDIVSFSENNGVITGEGIFNQLGSLSQLDENGTFLSIVPISTDKNLATLFTLNDINTFVGKTSILDPSLTQQEIIDILNSQGTQTLGIRDNTATDFRLSDISIAFNNLENLTLLPVSTNQNSVSTQFGSSTIQSVSTTQPADSAAINATLANKFSQLQLAASNTAALFGSALNTSPNTLALSGSPNTTLVWHGTAPLTAPPAPSTTEPPPPSTTTASPPASTPTTTATTGCSSFPGFKSTGNLPQPYLCSNGLATFGQIFNRGIVPQGKIITTQYDTQVDVKARWDDGSLKHAVITIDGQQGFINFSVINPPTNQEAANYSDPGTTLTLTSGQNYSSQAMPLKTTWLNGPLVVEEILEDHNDPNLVVQFHVRHYNNGATRTEAVVENSKAYAPQHTVAYSAQITSGSATFNTGQLTHYKAQRWHHTLWYNNQELDNYVVQDTPYMTQVGVIDKYQANIQPSQSYLSKMRQSCAPLDNCEDTTQMGAAGLSKMIGPLPLWTTSYITYPQDKRTFTYMLAGDDGMGAYDIHFRENNQNGTLSNMALNYYPLSIVEHPGVSLVAWSYSSPQDKLPCDPSICTDRSYGNGNNNLSWDNSHQPSTAFIPYMVTGDYYWMEELAFVVSNNLIWPHPVYRQGSEGYIDSSVSQVRGKAWVLREIAHGAYLLPNESATAYPTTNEINTILNNNIYFLNTDYANNQPPNNKNCIAVPGITQSTDCANNIGQSASATSTPGIVNGVPNTSTSPWMHSYYMWAVQHIYMLGYTNIQPFAQFMAQFELGIFGPYSQTGYCWIAASAYRLSVKDANLNWLTSIQDIFNVSFPDAVGQPCPSTEMSQGLVKDWGIFSTKVANSGSGPITLSYPTQMMSSHGVAGDFPDYMQIGLAAAIDSGSSESISYGSTGWTNYKSEYFNTAREKAHNDWPVWAVIPRSLNVTE</sequence>
<feature type="chain" id="PRO_5028895386" evidence="2">
    <location>
        <begin position="20"/>
        <end position="1092"/>
    </location>
</feature>
<dbReference type="AlphaFoldDB" id="A0A7G1QBH2"/>
<dbReference type="RefSeq" id="WP_197744312.1">
    <property type="nucleotide sequence ID" value="NZ_LR778175.1"/>
</dbReference>
<dbReference type="KEGG" id="ntg:NSCAC_1659"/>
<evidence type="ECO:0000313" key="4">
    <source>
        <dbReference type="Proteomes" id="UP000516072"/>
    </source>
</evidence>
<gene>
    <name evidence="3" type="ORF">NSCAC_1659</name>
</gene>
<name>A0A7G1QBH2_9GAMM</name>
<proteinExistence type="predicted"/>
<evidence type="ECO:0000256" key="2">
    <source>
        <dbReference type="SAM" id="SignalP"/>
    </source>
</evidence>